<evidence type="ECO:0000259" key="1">
    <source>
        <dbReference type="Pfam" id="PF25583"/>
    </source>
</evidence>
<gene>
    <name evidence="2" type="ORF">NCTC10904_00906</name>
</gene>
<dbReference type="InterPro" id="IPR057727">
    <property type="entry name" value="WCX_dom"/>
</dbReference>
<proteinExistence type="predicted"/>
<accession>A0AAJ5TAA6</accession>
<dbReference type="EMBL" id="LR134002">
    <property type="protein sequence ID" value="VDY71092.1"/>
    <property type="molecule type" value="Genomic_DNA"/>
</dbReference>
<dbReference type="Proteomes" id="UP000266918">
    <property type="component" value="Chromosome"/>
</dbReference>
<organism evidence="2 3">
    <name type="scientific">Streptococcus sanguinis</name>
    <dbReference type="NCBI Taxonomy" id="1305"/>
    <lineage>
        <taxon>Bacteria</taxon>
        <taxon>Bacillati</taxon>
        <taxon>Bacillota</taxon>
        <taxon>Bacilli</taxon>
        <taxon>Lactobacillales</taxon>
        <taxon>Streptococcaceae</taxon>
        <taxon>Streptococcus</taxon>
    </lineage>
</organism>
<sequence length="116" mass="13490">MQSVEEAVDVGDYPLLSQEKLELFLNPSKDKVEGSKEEIELIFEESALPKIYDHFTEEEITVEQTRIKVHAFRALTPAFFELILSFAHQVKVISPKELQDKLIITLQKNLQQYDRL</sequence>
<dbReference type="AlphaFoldDB" id="A0AAJ5TAA6"/>
<protein>
    <submittedName>
        <fullName evidence="2">Transcriptional regulator</fullName>
    </submittedName>
</protein>
<feature type="domain" description="WCX" evidence="1">
    <location>
        <begin position="37"/>
        <end position="108"/>
    </location>
</feature>
<dbReference type="Pfam" id="PF25583">
    <property type="entry name" value="WCX"/>
    <property type="match status" value="1"/>
</dbReference>
<name>A0AAJ5TAA6_STRSA</name>
<evidence type="ECO:0000313" key="3">
    <source>
        <dbReference type="Proteomes" id="UP000266918"/>
    </source>
</evidence>
<evidence type="ECO:0000313" key="2">
    <source>
        <dbReference type="EMBL" id="VDY71092.1"/>
    </source>
</evidence>
<reference evidence="2 3" key="1">
    <citation type="submission" date="2018-12" db="EMBL/GenBank/DDBJ databases">
        <authorList>
            <consortium name="Pathogen Informatics"/>
        </authorList>
    </citation>
    <scope>NUCLEOTIDE SEQUENCE [LARGE SCALE GENOMIC DNA]</scope>
    <source>
        <strain evidence="3">NCTC 10904</strain>
    </source>
</reference>